<evidence type="ECO:0000256" key="1">
    <source>
        <dbReference type="SAM" id="Phobius"/>
    </source>
</evidence>
<evidence type="ECO:0000313" key="4">
    <source>
        <dbReference type="Proteomes" id="UP000007590"/>
    </source>
</evidence>
<gene>
    <name evidence="3" type="ordered locus">Solca_2235</name>
</gene>
<organism evidence="3 4">
    <name type="scientific">Solitalea canadensis (strain ATCC 29591 / DSM 3403 / JCM 21819 / LMG 8368 / NBRC 15130 / NCIMB 12057 / USAM 9D)</name>
    <name type="common">Flexibacter canadensis</name>
    <dbReference type="NCBI Taxonomy" id="929556"/>
    <lineage>
        <taxon>Bacteria</taxon>
        <taxon>Pseudomonadati</taxon>
        <taxon>Bacteroidota</taxon>
        <taxon>Sphingobacteriia</taxon>
        <taxon>Sphingobacteriales</taxon>
        <taxon>Sphingobacteriaceae</taxon>
        <taxon>Solitalea</taxon>
    </lineage>
</organism>
<keyword evidence="2" id="KW-0732">Signal</keyword>
<keyword evidence="4" id="KW-1185">Reference proteome</keyword>
<reference evidence="3" key="1">
    <citation type="submission" date="2012-02" db="EMBL/GenBank/DDBJ databases">
        <title>The complete genome of Solitalea canadensis DSM 3403.</title>
        <authorList>
            <consortium name="US DOE Joint Genome Institute (JGI-PGF)"/>
            <person name="Lucas S."/>
            <person name="Copeland A."/>
            <person name="Lapidus A."/>
            <person name="Glavina del Rio T."/>
            <person name="Dalin E."/>
            <person name="Tice H."/>
            <person name="Bruce D."/>
            <person name="Goodwin L."/>
            <person name="Pitluck S."/>
            <person name="Peters L."/>
            <person name="Ovchinnikova G."/>
            <person name="Lu M."/>
            <person name="Kyrpides N."/>
            <person name="Mavromatis K."/>
            <person name="Ivanova N."/>
            <person name="Brettin T."/>
            <person name="Detter J.C."/>
            <person name="Han C."/>
            <person name="Larimer F."/>
            <person name="Land M."/>
            <person name="Hauser L."/>
            <person name="Markowitz V."/>
            <person name="Cheng J.-F."/>
            <person name="Hugenholtz P."/>
            <person name="Woyke T."/>
            <person name="Wu D."/>
            <person name="Spring S."/>
            <person name="Schroeder M."/>
            <person name="Kopitz M."/>
            <person name="Brambilla E."/>
            <person name="Klenk H.-P."/>
            <person name="Eisen J.A."/>
        </authorList>
    </citation>
    <scope>NUCLEOTIDE SEQUENCE</scope>
    <source>
        <strain evidence="3">DSM 3403</strain>
    </source>
</reference>
<name>H8KR72_SOLCM</name>
<keyword evidence="1" id="KW-0812">Transmembrane</keyword>
<accession>H8KR72</accession>
<dbReference type="RefSeq" id="WP_014680505.1">
    <property type="nucleotide sequence ID" value="NC_017770.1"/>
</dbReference>
<dbReference type="AlphaFoldDB" id="H8KR72"/>
<dbReference type="EMBL" id="CP003349">
    <property type="protein sequence ID" value="AFD07278.1"/>
    <property type="molecule type" value="Genomic_DNA"/>
</dbReference>
<dbReference type="STRING" id="929556.Solca_2235"/>
<feature type="transmembrane region" description="Helical" evidence="1">
    <location>
        <begin position="261"/>
        <end position="283"/>
    </location>
</feature>
<evidence type="ECO:0008006" key="5">
    <source>
        <dbReference type="Google" id="ProtNLM"/>
    </source>
</evidence>
<proteinExistence type="predicted"/>
<dbReference type="eggNOG" id="ENOG50336C7">
    <property type="taxonomic scope" value="Bacteria"/>
</dbReference>
<feature type="signal peptide" evidence="2">
    <location>
        <begin position="1"/>
        <end position="23"/>
    </location>
</feature>
<dbReference type="Proteomes" id="UP000007590">
    <property type="component" value="Chromosome"/>
</dbReference>
<keyword evidence="1" id="KW-1133">Transmembrane helix</keyword>
<feature type="chain" id="PRO_5003615210" description="DUF3324 domain-containing protein" evidence="2">
    <location>
        <begin position="24"/>
        <end position="297"/>
    </location>
</feature>
<evidence type="ECO:0000256" key="2">
    <source>
        <dbReference type="SAM" id="SignalP"/>
    </source>
</evidence>
<evidence type="ECO:0000313" key="3">
    <source>
        <dbReference type="EMBL" id="AFD07278.1"/>
    </source>
</evidence>
<dbReference type="OrthoDB" id="670926at2"/>
<dbReference type="KEGG" id="scn:Solca_2235"/>
<sequence>MKQVISIGFILLALCLITFSVQSQSKAAKGTIQIYLAYSQFNNDLPVIKVSTKTKKDQKFMPVDGVEVNLFFNSETASNFMGRVKTDIHGNGSLSLPVRFKTQWDSMANFKFIGTVTQNSRFDDQSSELEITKAKIELKLDVVDSTRNIHAKVLAFHPDSGWVAQPEIEIKLIVRRMLSDLKATEEESYTTDANGEVSGEYNLSNIPGDMQGNILVGAKMDENELYGTLVAAKPVKWGIRVEPDNSFAKRSLWATRDKTPLWLLIFPNIIIISVWGIIFYLIYQIIKLKKLGKRDTI</sequence>
<keyword evidence="1" id="KW-0472">Membrane</keyword>
<dbReference type="HOGENOM" id="CLU_961945_0_0_10"/>
<protein>
    <recommendedName>
        <fullName evidence="5">DUF3324 domain-containing protein</fullName>
    </recommendedName>
</protein>